<gene>
    <name evidence="2" type="ORF">O181_025475</name>
</gene>
<evidence type="ECO:0000313" key="3">
    <source>
        <dbReference type="Proteomes" id="UP000765509"/>
    </source>
</evidence>
<comment type="caution">
    <text evidence="2">The sequence shown here is derived from an EMBL/GenBank/DDBJ whole genome shotgun (WGS) entry which is preliminary data.</text>
</comment>
<evidence type="ECO:0000256" key="1">
    <source>
        <dbReference type="SAM" id="MobiDB-lite"/>
    </source>
</evidence>
<dbReference type="AlphaFoldDB" id="A0A9Q3CMQ2"/>
<feature type="region of interest" description="Disordered" evidence="1">
    <location>
        <begin position="1"/>
        <end position="93"/>
    </location>
</feature>
<accession>A0A9Q3CMQ2</accession>
<sequence>MLQTRSPTRSQAILNQTPIAPLYDTPAVPQLSAHLDRGQNLEGAAPSRKAGRGPRRSSSFSGVAGGFSGSSRTILKGPGEDDEEEEEMSQPCIIAPQWVFTANLA</sequence>
<reference evidence="2" key="1">
    <citation type="submission" date="2021-03" db="EMBL/GenBank/DDBJ databases">
        <title>Draft genome sequence of rust myrtle Austropuccinia psidii MF-1, a brazilian biotype.</title>
        <authorList>
            <person name="Quecine M.C."/>
            <person name="Pachon D.M.R."/>
            <person name="Bonatelli M.L."/>
            <person name="Correr F.H."/>
            <person name="Franceschini L.M."/>
            <person name="Leite T.F."/>
            <person name="Margarido G.R.A."/>
            <person name="Almeida C.A."/>
            <person name="Ferrarezi J.A."/>
            <person name="Labate C.A."/>
        </authorList>
    </citation>
    <scope>NUCLEOTIDE SEQUENCE</scope>
    <source>
        <strain evidence="2">MF-1</strain>
    </source>
</reference>
<organism evidence="2 3">
    <name type="scientific">Austropuccinia psidii MF-1</name>
    <dbReference type="NCBI Taxonomy" id="1389203"/>
    <lineage>
        <taxon>Eukaryota</taxon>
        <taxon>Fungi</taxon>
        <taxon>Dikarya</taxon>
        <taxon>Basidiomycota</taxon>
        <taxon>Pucciniomycotina</taxon>
        <taxon>Pucciniomycetes</taxon>
        <taxon>Pucciniales</taxon>
        <taxon>Sphaerophragmiaceae</taxon>
        <taxon>Austropuccinia</taxon>
    </lineage>
</organism>
<name>A0A9Q3CMQ2_9BASI</name>
<proteinExistence type="predicted"/>
<evidence type="ECO:0000313" key="2">
    <source>
        <dbReference type="EMBL" id="MBW0485760.1"/>
    </source>
</evidence>
<dbReference type="Proteomes" id="UP000765509">
    <property type="component" value="Unassembled WGS sequence"/>
</dbReference>
<dbReference type="EMBL" id="AVOT02008315">
    <property type="protein sequence ID" value="MBW0485760.1"/>
    <property type="molecule type" value="Genomic_DNA"/>
</dbReference>
<protein>
    <submittedName>
        <fullName evidence="2">Uncharacterized protein</fullName>
    </submittedName>
</protein>
<keyword evidence="3" id="KW-1185">Reference proteome</keyword>
<feature type="compositionally biased region" description="Polar residues" evidence="1">
    <location>
        <begin position="1"/>
        <end position="18"/>
    </location>
</feature>